<dbReference type="EMBL" id="JAMYPJ010000007">
    <property type="protein sequence ID" value="MER8932694.1"/>
    <property type="molecule type" value="Genomic_DNA"/>
</dbReference>
<organism evidence="1 2">
    <name type="scientific">Mesorhizobium opportunistum</name>
    <dbReference type="NCBI Taxonomy" id="593909"/>
    <lineage>
        <taxon>Bacteria</taxon>
        <taxon>Pseudomonadati</taxon>
        <taxon>Pseudomonadota</taxon>
        <taxon>Alphaproteobacteria</taxon>
        <taxon>Hyphomicrobiales</taxon>
        <taxon>Phyllobacteriaceae</taxon>
        <taxon>Mesorhizobium</taxon>
    </lineage>
</organism>
<accession>A0ABV1YC79</accession>
<evidence type="ECO:0000313" key="1">
    <source>
        <dbReference type="EMBL" id="MER8932694.1"/>
    </source>
</evidence>
<evidence type="ECO:0000313" key="2">
    <source>
        <dbReference type="Proteomes" id="UP001464387"/>
    </source>
</evidence>
<keyword evidence="2" id="KW-1185">Reference proteome</keyword>
<comment type="caution">
    <text evidence="1">The sequence shown here is derived from an EMBL/GenBank/DDBJ whole genome shotgun (WGS) entry which is preliminary data.</text>
</comment>
<protein>
    <submittedName>
        <fullName evidence="1">Uncharacterized protein</fullName>
    </submittedName>
</protein>
<name>A0ABV1YC79_9HYPH</name>
<dbReference type="Proteomes" id="UP001464387">
    <property type="component" value="Unassembled WGS sequence"/>
</dbReference>
<reference evidence="1 2" key="1">
    <citation type="journal article" date="2024" name="Proc. Natl. Acad. Sci. U.S.A.">
        <title>The evolutionary genomics of adaptation to stress in wild rhizobium bacteria.</title>
        <authorList>
            <person name="Kehlet-Delgado H."/>
            <person name="Montoya A.P."/>
            <person name="Jensen K.T."/>
            <person name="Wendlandt C.E."/>
            <person name="Dexheimer C."/>
            <person name="Roberts M."/>
            <person name="Torres Martinez L."/>
            <person name="Friesen M.L."/>
            <person name="Griffitts J.S."/>
            <person name="Porter S.S."/>
        </authorList>
    </citation>
    <scope>NUCLEOTIDE SEQUENCE [LARGE SCALE GENOMIC DNA]</scope>
    <source>
        <strain evidence="1 2">M0729</strain>
    </source>
</reference>
<gene>
    <name evidence="1" type="ORF">NKI33_06925</name>
</gene>
<dbReference type="RefSeq" id="WP_198028412.1">
    <property type="nucleotide sequence ID" value="NZ_CP097252.1"/>
</dbReference>
<proteinExistence type="predicted"/>
<sequence length="62" mass="7098">MTIADMPTVRVRSGMAKTERMRCLPAEPIPKPLKNHISISLRPFSEKSGRMSTHRFVQFQSI</sequence>